<proteinExistence type="predicted"/>
<keyword evidence="5" id="KW-1185">Reference proteome</keyword>
<dbReference type="EMBL" id="PSQE01000007">
    <property type="protein sequence ID" value="RHN48381.1"/>
    <property type="molecule type" value="Genomic_DNA"/>
</dbReference>
<evidence type="ECO:0000313" key="3">
    <source>
        <dbReference type="EMBL" id="RHN48381.1"/>
    </source>
</evidence>
<reference evidence="4" key="3">
    <citation type="submission" date="2015-04" db="UniProtKB">
        <authorList>
            <consortium name="EnsemblPlants"/>
        </authorList>
    </citation>
    <scope>IDENTIFICATION</scope>
    <source>
        <strain evidence="4">cv. Jemalong A17</strain>
    </source>
</reference>
<dbReference type="EnsemblPlants" id="KEH24002">
    <property type="protein sequence ID" value="KEH24002"/>
    <property type="gene ID" value="MTR_7g100332"/>
</dbReference>
<dbReference type="Gramene" id="rna43092">
    <property type="protein sequence ID" value="RHN48381.1"/>
    <property type="gene ID" value="gene43092"/>
</dbReference>
<dbReference type="Proteomes" id="UP000002051">
    <property type="component" value="Unassembled WGS sequence"/>
</dbReference>
<dbReference type="EMBL" id="CM001223">
    <property type="protein sequence ID" value="KEH24002.1"/>
    <property type="molecule type" value="Genomic_DNA"/>
</dbReference>
<evidence type="ECO:0000313" key="2">
    <source>
        <dbReference type="EMBL" id="KEH24002.1"/>
    </source>
</evidence>
<name>A0A072U2R6_MEDTR</name>
<reference evidence="3" key="5">
    <citation type="journal article" date="2018" name="Nat. Plants">
        <title>Whole-genome landscape of Medicago truncatula symbiotic genes.</title>
        <authorList>
            <person name="Pecrix Y."/>
            <person name="Gamas P."/>
            <person name="Carrere S."/>
        </authorList>
    </citation>
    <scope>NUCLEOTIDE SEQUENCE</scope>
    <source>
        <tissue evidence="3">Leaves</tissue>
    </source>
</reference>
<dbReference type="HOGENOM" id="CLU_2076610_0_0_1"/>
<dbReference type="Proteomes" id="UP000265566">
    <property type="component" value="Chromosome 7"/>
</dbReference>
<accession>A0A072U2R6</accession>
<keyword evidence="1" id="KW-0472">Membrane</keyword>
<reference evidence="6" key="4">
    <citation type="journal article" date="2018" name="Nat. Plants">
        <title>Whole-genome landscape of Medicago truncatula symbiotic genes.</title>
        <authorList>
            <person name="Pecrix Y."/>
            <person name="Staton S.E."/>
            <person name="Sallet E."/>
            <person name="Lelandais-Briere C."/>
            <person name="Moreau S."/>
            <person name="Carrere S."/>
            <person name="Blein T."/>
            <person name="Jardinaud M.F."/>
            <person name="Latrasse D."/>
            <person name="Zouine M."/>
            <person name="Zahm M."/>
            <person name="Kreplak J."/>
            <person name="Mayjonade B."/>
            <person name="Satge C."/>
            <person name="Perez M."/>
            <person name="Cauet S."/>
            <person name="Marande W."/>
            <person name="Chantry-Darmon C."/>
            <person name="Lopez-Roques C."/>
            <person name="Bouchez O."/>
            <person name="Berard A."/>
            <person name="Debelle F."/>
            <person name="Munos S."/>
            <person name="Bendahmane A."/>
            <person name="Berges H."/>
            <person name="Niebel A."/>
            <person name="Buitink J."/>
            <person name="Frugier F."/>
            <person name="Benhamed M."/>
            <person name="Crespi M."/>
            <person name="Gouzy J."/>
            <person name="Gamas P."/>
        </authorList>
    </citation>
    <scope>NUCLEOTIDE SEQUENCE [LARGE SCALE GENOMIC DNA]</scope>
    <source>
        <strain evidence="6">cv. Jemalong A17</strain>
    </source>
</reference>
<evidence type="ECO:0000313" key="4">
    <source>
        <dbReference type="EnsemblPlants" id="KEH24002"/>
    </source>
</evidence>
<organism evidence="2 5">
    <name type="scientific">Medicago truncatula</name>
    <name type="common">Barrel medic</name>
    <name type="synonym">Medicago tribuloides</name>
    <dbReference type="NCBI Taxonomy" id="3880"/>
    <lineage>
        <taxon>Eukaryota</taxon>
        <taxon>Viridiplantae</taxon>
        <taxon>Streptophyta</taxon>
        <taxon>Embryophyta</taxon>
        <taxon>Tracheophyta</taxon>
        <taxon>Spermatophyta</taxon>
        <taxon>Magnoliopsida</taxon>
        <taxon>eudicotyledons</taxon>
        <taxon>Gunneridae</taxon>
        <taxon>Pentapetalae</taxon>
        <taxon>rosids</taxon>
        <taxon>fabids</taxon>
        <taxon>Fabales</taxon>
        <taxon>Fabaceae</taxon>
        <taxon>Papilionoideae</taxon>
        <taxon>50 kb inversion clade</taxon>
        <taxon>NPAAA clade</taxon>
        <taxon>Hologalegina</taxon>
        <taxon>IRL clade</taxon>
        <taxon>Trifolieae</taxon>
        <taxon>Medicago</taxon>
    </lineage>
</organism>
<evidence type="ECO:0000313" key="6">
    <source>
        <dbReference type="Proteomes" id="UP000265566"/>
    </source>
</evidence>
<reference evidence="2 5" key="2">
    <citation type="journal article" date="2014" name="BMC Genomics">
        <title>An improved genome release (version Mt4.0) for the model legume Medicago truncatula.</title>
        <authorList>
            <person name="Tang H."/>
            <person name="Krishnakumar V."/>
            <person name="Bidwell S."/>
            <person name="Rosen B."/>
            <person name="Chan A."/>
            <person name="Zhou S."/>
            <person name="Gentzbittel L."/>
            <person name="Childs K.L."/>
            <person name="Yandell M."/>
            <person name="Gundlach H."/>
            <person name="Mayer K.F."/>
            <person name="Schwartz D.C."/>
            <person name="Town C.D."/>
        </authorList>
    </citation>
    <scope>GENOME REANNOTATION</scope>
    <source>
        <strain evidence="2">A17</strain>
        <strain evidence="4 5">cv. Jemalong A17</strain>
    </source>
</reference>
<dbReference type="AlphaFoldDB" id="A0A072U2R6"/>
<keyword evidence="1" id="KW-1133">Transmembrane helix</keyword>
<sequence>MWVHWCILDHCYLVGIFVFAWNQISVEVAFVLLYKEIIKRDFDYAINDLPFGSLQLITYDLSSFIHTFFSRLNITYNLCYGNGTGKKLRPFCSYLQHCWNQFTKPKINNASILDLCLE</sequence>
<gene>
    <name evidence="2" type="ordered locus">MTR_7g100332</name>
    <name evidence="3" type="ORF">MtrunA17_Chr7g0263171</name>
</gene>
<reference evidence="2 5" key="1">
    <citation type="journal article" date="2011" name="Nature">
        <title>The Medicago genome provides insight into the evolution of rhizobial symbioses.</title>
        <authorList>
            <person name="Young N.D."/>
            <person name="Debelle F."/>
            <person name="Oldroyd G.E."/>
            <person name="Geurts R."/>
            <person name="Cannon S.B."/>
            <person name="Udvardi M.K."/>
            <person name="Benedito V.A."/>
            <person name="Mayer K.F."/>
            <person name="Gouzy J."/>
            <person name="Schoof H."/>
            <person name="Van de Peer Y."/>
            <person name="Proost S."/>
            <person name="Cook D.R."/>
            <person name="Meyers B.C."/>
            <person name="Spannagl M."/>
            <person name="Cheung F."/>
            <person name="De Mita S."/>
            <person name="Krishnakumar V."/>
            <person name="Gundlach H."/>
            <person name="Zhou S."/>
            <person name="Mudge J."/>
            <person name="Bharti A.K."/>
            <person name="Murray J.D."/>
            <person name="Naoumkina M.A."/>
            <person name="Rosen B."/>
            <person name="Silverstein K.A."/>
            <person name="Tang H."/>
            <person name="Rombauts S."/>
            <person name="Zhao P.X."/>
            <person name="Zhou P."/>
            <person name="Barbe V."/>
            <person name="Bardou P."/>
            <person name="Bechner M."/>
            <person name="Bellec A."/>
            <person name="Berger A."/>
            <person name="Berges H."/>
            <person name="Bidwell S."/>
            <person name="Bisseling T."/>
            <person name="Choisne N."/>
            <person name="Couloux A."/>
            <person name="Denny R."/>
            <person name="Deshpande S."/>
            <person name="Dai X."/>
            <person name="Doyle J.J."/>
            <person name="Dudez A.M."/>
            <person name="Farmer A.D."/>
            <person name="Fouteau S."/>
            <person name="Franken C."/>
            <person name="Gibelin C."/>
            <person name="Gish J."/>
            <person name="Goldstein S."/>
            <person name="Gonzalez A.J."/>
            <person name="Green P.J."/>
            <person name="Hallab A."/>
            <person name="Hartog M."/>
            <person name="Hua A."/>
            <person name="Humphray S.J."/>
            <person name="Jeong D.H."/>
            <person name="Jing Y."/>
            <person name="Jocker A."/>
            <person name="Kenton S.M."/>
            <person name="Kim D.J."/>
            <person name="Klee K."/>
            <person name="Lai H."/>
            <person name="Lang C."/>
            <person name="Lin S."/>
            <person name="Macmil S.L."/>
            <person name="Magdelenat G."/>
            <person name="Matthews L."/>
            <person name="McCorrison J."/>
            <person name="Monaghan E.L."/>
            <person name="Mun J.H."/>
            <person name="Najar F.Z."/>
            <person name="Nicholson C."/>
            <person name="Noirot C."/>
            <person name="O'Bleness M."/>
            <person name="Paule C.R."/>
            <person name="Poulain J."/>
            <person name="Prion F."/>
            <person name="Qin B."/>
            <person name="Qu C."/>
            <person name="Retzel E.F."/>
            <person name="Riddle C."/>
            <person name="Sallet E."/>
            <person name="Samain S."/>
            <person name="Samson N."/>
            <person name="Sanders I."/>
            <person name="Saurat O."/>
            <person name="Scarpelli C."/>
            <person name="Schiex T."/>
            <person name="Segurens B."/>
            <person name="Severin A.J."/>
            <person name="Sherrier D.J."/>
            <person name="Shi R."/>
            <person name="Sims S."/>
            <person name="Singer S.R."/>
            <person name="Sinharoy S."/>
            <person name="Sterck L."/>
            <person name="Viollet A."/>
            <person name="Wang B.B."/>
            <person name="Wang K."/>
            <person name="Wang M."/>
            <person name="Wang X."/>
            <person name="Warfsmann J."/>
            <person name="Weissenbach J."/>
            <person name="White D.D."/>
            <person name="White J.D."/>
            <person name="Wiley G.B."/>
            <person name="Wincker P."/>
            <person name="Xing Y."/>
            <person name="Yang L."/>
            <person name="Yao Z."/>
            <person name="Ying F."/>
            <person name="Zhai J."/>
            <person name="Zhou L."/>
            <person name="Zuber A."/>
            <person name="Denarie J."/>
            <person name="Dixon R.A."/>
            <person name="May G.D."/>
            <person name="Schwartz D.C."/>
            <person name="Rogers J."/>
            <person name="Quetier F."/>
            <person name="Town C.D."/>
            <person name="Roe B.A."/>
        </authorList>
    </citation>
    <scope>NUCLEOTIDE SEQUENCE [LARGE SCALE GENOMIC DNA]</scope>
    <source>
        <strain evidence="2">A17</strain>
        <strain evidence="4 5">cv. Jemalong A17</strain>
    </source>
</reference>
<keyword evidence="1 2" id="KW-0812">Transmembrane</keyword>
<evidence type="ECO:0000313" key="5">
    <source>
        <dbReference type="Proteomes" id="UP000002051"/>
    </source>
</evidence>
<protein>
    <submittedName>
        <fullName evidence="2">Transmembrane protein, putative</fullName>
    </submittedName>
</protein>
<feature type="transmembrane region" description="Helical" evidence="1">
    <location>
        <begin position="12"/>
        <end position="34"/>
    </location>
</feature>
<evidence type="ECO:0000256" key="1">
    <source>
        <dbReference type="SAM" id="Phobius"/>
    </source>
</evidence>